<dbReference type="Proteomes" id="UP000498980">
    <property type="component" value="Unassembled WGS sequence"/>
</dbReference>
<feature type="region of interest" description="Disordered" evidence="2">
    <location>
        <begin position="495"/>
        <end position="551"/>
    </location>
</feature>
<proteinExistence type="predicted"/>
<organism evidence="4 5">
    <name type="scientific">Streptomyces fulvorobeus</name>
    <dbReference type="NCBI Taxonomy" id="284028"/>
    <lineage>
        <taxon>Bacteria</taxon>
        <taxon>Bacillati</taxon>
        <taxon>Actinomycetota</taxon>
        <taxon>Actinomycetes</taxon>
        <taxon>Kitasatosporales</taxon>
        <taxon>Streptomycetaceae</taxon>
        <taxon>Streptomyces</taxon>
    </lineage>
</organism>
<protein>
    <recommendedName>
        <fullName evidence="3">Mandelate racemase/muconate lactonizing enzyme C-terminal domain-containing protein</fullName>
    </recommendedName>
</protein>
<keyword evidence="1" id="KW-0456">Lyase</keyword>
<evidence type="ECO:0000313" key="5">
    <source>
        <dbReference type="Proteomes" id="UP000498980"/>
    </source>
</evidence>
<dbReference type="Gene3D" id="3.20.20.120">
    <property type="entry name" value="Enolase-like C-terminal domain"/>
    <property type="match status" value="1"/>
</dbReference>
<evidence type="ECO:0000256" key="2">
    <source>
        <dbReference type="SAM" id="MobiDB-lite"/>
    </source>
</evidence>
<feature type="domain" description="Mandelate racemase/muconate lactonizing enzyme C-terminal" evidence="3">
    <location>
        <begin position="132"/>
        <end position="237"/>
    </location>
</feature>
<dbReference type="CDD" id="cd03316">
    <property type="entry name" value="MR_like"/>
    <property type="match status" value="1"/>
</dbReference>
<evidence type="ECO:0000259" key="3">
    <source>
        <dbReference type="SMART" id="SM00922"/>
    </source>
</evidence>
<dbReference type="EMBL" id="BLWC01000001">
    <property type="protein sequence ID" value="GFM96878.1"/>
    <property type="molecule type" value="Genomic_DNA"/>
</dbReference>
<feature type="compositionally biased region" description="Low complexity" evidence="2">
    <location>
        <begin position="392"/>
        <end position="410"/>
    </location>
</feature>
<feature type="compositionally biased region" description="Basic and acidic residues" evidence="2">
    <location>
        <begin position="420"/>
        <end position="429"/>
    </location>
</feature>
<dbReference type="PANTHER" id="PTHR48080">
    <property type="entry name" value="D-GALACTONATE DEHYDRATASE-RELATED"/>
    <property type="match status" value="1"/>
</dbReference>
<gene>
    <name evidence="4" type="ORF">Sfulv_16890</name>
</gene>
<dbReference type="SUPFAM" id="SSF54826">
    <property type="entry name" value="Enolase N-terminal domain-like"/>
    <property type="match status" value="1"/>
</dbReference>
<dbReference type="GO" id="GO:0016829">
    <property type="term" value="F:lyase activity"/>
    <property type="evidence" value="ECO:0007669"/>
    <property type="project" value="UniProtKB-KW"/>
</dbReference>
<dbReference type="InterPro" id="IPR036849">
    <property type="entry name" value="Enolase-like_C_sf"/>
</dbReference>
<comment type="caution">
    <text evidence="4">The sequence shown here is derived from an EMBL/GenBank/DDBJ whole genome shotgun (WGS) entry which is preliminary data.</text>
</comment>
<dbReference type="Pfam" id="PF13378">
    <property type="entry name" value="MR_MLE_C"/>
    <property type="match status" value="1"/>
</dbReference>
<evidence type="ECO:0000313" key="4">
    <source>
        <dbReference type="EMBL" id="GFM96878.1"/>
    </source>
</evidence>
<dbReference type="SFLD" id="SFLDS00001">
    <property type="entry name" value="Enolase"/>
    <property type="match status" value="1"/>
</dbReference>
<dbReference type="Gene3D" id="3.30.390.10">
    <property type="entry name" value="Enolase-like, N-terminal domain"/>
    <property type="match status" value="1"/>
</dbReference>
<name>A0A7J0C3A6_9ACTN</name>
<dbReference type="SMART" id="SM00922">
    <property type="entry name" value="MR_MLE"/>
    <property type="match status" value="1"/>
</dbReference>
<feature type="compositionally biased region" description="Basic residues" evidence="2">
    <location>
        <begin position="449"/>
        <end position="459"/>
    </location>
</feature>
<dbReference type="Pfam" id="PF02746">
    <property type="entry name" value="MR_MLE_N"/>
    <property type="match status" value="1"/>
</dbReference>
<evidence type="ECO:0000256" key="1">
    <source>
        <dbReference type="ARBA" id="ARBA00023239"/>
    </source>
</evidence>
<keyword evidence="5" id="KW-1185">Reference proteome</keyword>
<dbReference type="InterPro" id="IPR013342">
    <property type="entry name" value="Mandelate_racemase_C"/>
</dbReference>
<feature type="compositionally biased region" description="Basic residues" evidence="2">
    <location>
        <begin position="430"/>
        <end position="440"/>
    </location>
</feature>
<sequence>MRITGISTHVVGTPWRNLTYVQVHTDEGLTGVGETRMLGRTDALVGYLHEAAANHVTGSDPFAVEDLVRRMKYGDYGRAGEIVMSGIAVVEMACWDIKGKALGVPVWQLLGGKVTDRVKAYANGWYTTERTPQAYHEAARAVVERGYRALKIDPFGTGHFELGQEETRYAVSLIEAVRDAIGPDTELMLEMHGRFSPSTAVRIAHEMAPFRPAWLEEPVPPENLKALSKVADKVDLPIATGERIHDRIEFRELFESQAADIIQPDLGHIGGILEARKLAATAETHYTLVAPHNVGGSVLTAASLQLAGCTPNFKILEHFNDFADADIKKVVKGAPQVDPATGCFELSHAPGLGVELDVDAAAEFPSSRPASTCGPRAGRRGSPSECPLPLTGRRPAGAAPAHHGAPARAGAGRGQGAGRRGRDLHERPRAPRRPARRRLRPLSGGARPRVVRHRRRGGPGRRPGADRPADGGGGVPGLRAVRAVPLRGDLAVHGRIRRDGLHPARRLRRPRRGPGAAAAPAGRRRRSAGRRPAGAGRRGRRGGTGRGARAG</sequence>
<reference evidence="4 5" key="1">
    <citation type="submission" date="2020-05" db="EMBL/GenBank/DDBJ databases">
        <title>Whole genome shotgun sequence of Streptomyces fulvorobeus NBRC 15897.</title>
        <authorList>
            <person name="Komaki H."/>
            <person name="Tamura T."/>
        </authorList>
    </citation>
    <scope>NUCLEOTIDE SEQUENCE [LARGE SCALE GENOMIC DNA]</scope>
    <source>
        <strain evidence="4 5">NBRC 15897</strain>
    </source>
</reference>
<dbReference type="SUPFAM" id="SSF51604">
    <property type="entry name" value="Enolase C-terminal domain-like"/>
    <property type="match status" value="1"/>
</dbReference>
<dbReference type="AlphaFoldDB" id="A0A7J0C3A6"/>
<dbReference type="SFLD" id="SFLDG00179">
    <property type="entry name" value="mandelate_racemase"/>
    <property type="match status" value="1"/>
</dbReference>
<dbReference type="PANTHER" id="PTHR48080:SF2">
    <property type="entry name" value="D-GALACTONATE DEHYDRATASE"/>
    <property type="match status" value="1"/>
</dbReference>
<dbReference type="InterPro" id="IPR034593">
    <property type="entry name" value="DgoD-like"/>
</dbReference>
<feature type="region of interest" description="Disordered" evidence="2">
    <location>
        <begin position="365"/>
        <end position="479"/>
    </location>
</feature>
<dbReference type="InterPro" id="IPR029065">
    <property type="entry name" value="Enolase_C-like"/>
</dbReference>
<feature type="compositionally biased region" description="Basic residues" evidence="2">
    <location>
        <begin position="503"/>
        <end position="512"/>
    </location>
</feature>
<dbReference type="InterPro" id="IPR013341">
    <property type="entry name" value="Mandelate_racemase_N_dom"/>
</dbReference>
<accession>A0A7J0C3A6</accession>
<dbReference type="InterPro" id="IPR029017">
    <property type="entry name" value="Enolase-like_N"/>
</dbReference>